<evidence type="ECO:0008006" key="3">
    <source>
        <dbReference type="Google" id="ProtNLM"/>
    </source>
</evidence>
<dbReference type="InterPro" id="IPR013783">
    <property type="entry name" value="Ig-like_fold"/>
</dbReference>
<evidence type="ECO:0000313" key="1">
    <source>
        <dbReference type="EMBL" id="AKJ03244.1"/>
    </source>
</evidence>
<evidence type="ECO:0000313" key="2">
    <source>
        <dbReference type="Proteomes" id="UP000035579"/>
    </source>
</evidence>
<reference evidence="1 2" key="1">
    <citation type="submission" date="2015-05" db="EMBL/GenBank/DDBJ databases">
        <title>Genome assembly of Archangium gephyra DSM 2261.</title>
        <authorList>
            <person name="Sharma G."/>
            <person name="Subramanian S."/>
        </authorList>
    </citation>
    <scope>NUCLEOTIDE SEQUENCE [LARGE SCALE GENOMIC DNA]</scope>
    <source>
        <strain evidence="1 2">DSM 2261</strain>
    </source>
</reference>
<dbReference type="RefSeq" id="WP_156349883.1">
    <property type="nucleotide sequence ID" value="NZ_CP011509.1"/>
</dbReference>
<accession>A0AAC8Q982</accession>
<name>A0AAC8Q982_9BACT</name>
<proteinExistence type="predicted"/>
<protein>
    <recommendedName>
        <fullName evidence="3">Bacterial Ig-like domain-containing protein</fullName>
    </recommendedName>
</protein>
<organism evidence="1 2">
    <name type="scientific">Archangium gephyra</name>
    <dbReference type="NCBI Taxonomy" id="48"/>
    <lineage>
        <taxon>Bacteria</taxon>
        <taxon>Pseudomonadati</taxon>
        <taxon>Myxococcota</taxon>
        <taxon>Myxococcia</taxon>
        <taxon>Myxococcales</taxon>
        <taxon>Cystobacterineae</taxon>
        <taxon>Archangiaceae</taxon>
        <taxon>Archangium</taxon>
    </lineage>
</organism>
<sequence length="48" mass="4909">MRAGAEGPRRAADWSTLLVAKGKHTLTARATDTLGNVATSAAVSVTVQ</sequence>
<dbReference type="Gene3D" id="2.60.40.10">
    <property type="entry name" value="Immunoglobulins"/>
    <property type="match status" value="1"/>
</dbReference>
<dbReference type="EMBL" id="CP011509">
    <property type="protein sequence ID" value="AKJ03244.1"/>
    <property type="molecule type" value="Genomic_DNA"/>
</dbReference>
<dbReference type="KEGG" id="age:AA314_04870"/>
<dbReference type="Proteomes" id="UP000035579">
    <property type="component" value="Chromosome"/>
</dbReference>
<gene>
    <name evidence="1" type="ORF">AA314_04870</name>
</gene>
<dbReference type="AlphaFoldDB" id="A0AAC8Q982"/>